<comment type="caution">
    <text evidence="4">The sequence shown here is derived from an EMBL/GenBank/DDBJ whole genome shotgun (WGS) entry which is preliminary data.</text>
</comment>
<organism evidence="4 5">
    <name type="scientific">Zingiber officinale</name>
    <name type="common">Ginger</name>
    <name type="synonym">Amomum zingiber</name>
    <dbReference type="NCBI Taxonomy" id="94328"/>
    <lineage>
        <taxon>Eukaryota</taxon>
        <taxon>Viridiplantae</taxon>
        <taxon>Streptophyta</taxon>
        <taxon>Embryophyta</taxon>
        <taxon>Tracheophyta</taxon>
        <taxon>Spermatophyta</taxon>
        <taxon>Magnoliopsida</taxon>
        <taxon>Liliopsida</taxon>
        <taxon>Zingiberales</taxon>
        <taxon>Zingiberaceae</taxon>
        <taxon>Zingiber</taxon>
    </lineage>
</organism>
<sequence length="628" mass="70849">MEVPQPKLPEKEKKEEEDRTHNFDKDKYTKVVELIDETPPFNDDLSTRAFYDDLAKRVCQEARSNKAPLNLMNDSVLHEVIAREKNQENPLAIAIIYLPEALDHQNKDGDTPLHIAAEMGRGEVAKALLEKNKGLAGMINRKGETPLHKAVLHGHLDVFNIMIQAVGKEMAKVRTNDGSNILHYAIMRKKTKDAWVIAKQFPESIPTRNAYGATPLHLMVDLFEKTPETGILNSLLCKDRSSKKKKQRKPDEETGIVGGDVEDYEMKIMLLKLLVPSDVDDSSFYFGGTKAQRSISSNTAEHGELMAKFTRELEEQELKEQEQKQAESSQSHGSVDADGNKRWELSPLITGIRLGIDEFVIEILKLSPWSATFVDYDGSNVIQAAVKHRRKLVVETIKANKLLPPWLFTALEPLTDNTVLHIAASYNSQNRKKELAGPLCLQDELEWFQTMNRIVPEGLSNYRNKKGKTAQEVFDDEHEDMLEECRKQLKDIGRTCSPLLAAVVLSSSFYIPSEHNRDSNQLAFKIFSHVYVVGFSCAATSLVMFLMLAITTFMNQDFRRKLPRHYLVACFLLIISVAAFIVAFACNIYLQIYGGTGSPPPTWRRCCSSSYWFPSSSPCPSPSRESPA</sequence>
<dbReference type="GO" id="GO:0016020">
    <property type="term" value="C:membrane"/>
    <property type="evidence" value="ECO:0007669"/>
    <property type="project" value="TreeGrafter"/>
</dbReference>
<proteinExistence type="predicted"/>
<dbReference type="PROSITE" id="PS50088">
    <property type="entry name" value="ANK_REPEAT"/>
    <property type="match status" value="2"/>
</dbReference>
<dbReference type="Pfam" id="PF12796">
    <property type="entry name" value="Ank_2"/>
    <property type="match status" value="1"/>
</dbReference>
<gene>
    <name evidence="4" type="ORF">ZIOFF_020438</name>
</gene>
<name>A0A8J5GYW7_ZINOF</name>
<dbReference type="InterPro" id="IPR036770">
    <property type="entry name" value="Ankyrin_rpt-contain_sf"/>
</dbReference>
<dbReference type="Proteomes" id="UP000734854">
    <property type="component" value="Unassembled WGS sequence"/>
</dbReference>
<evidence type="ECO:0000256" key="3">
    <source>
        <dbReference type="SAM" id="Phobius"/>
    </source>
</evidence>
<keyword evidence="1" id="KW-0040">ANK repeat</keyword>
<feature type="transmembrane region" description="Helical" evidence="3">
    <location>
        <begin position="566"/>
        <end position="590"/>
    </location>
</feature>
<dbReference type="PANTHER" id="PTHR24177">
    <property type="entry name" value="CASKIN"/>
    <property type="match status" value="1"/>
</dbReference>
<evidence type="ECO:0008006" key="6">
    <source>
        <dbReference type="Google" id="ProtNLM"/>
    </source>
</evidence>
<keyword evidence="3" id="KW-0812">Transmembrane</keyword>
<keyword evidence="3" id="KW-1133">Transmembrane helix</keyword>
<accession>A0A8J5GYW7</accession>
<feature type="transmembrane region" description="Helical" evidence="3">
    <location>
        <begin position="531"/>
        <end position="554"/>
    </location>
</feature>
<dbReference type="PANTHER" id="PTHR24177:SF463">
    <property type="entry name" value="OS09G0331600 PROTEIN"/>
    <property type="match status" value="1"/>
</dbReference>
<dbReference type="SUPFAM" id="SSF48403">
    <property type="entry name" value="Ankyrin repeat"/>
    <property type="match status" value="1"/>
</dbReference>
<feature type="compositionally biased region" description="Basic and acidic residues" evidence="2">
    <location>
        <begin position="314"/>
        <end position="325"/>
    </location>
</feature>
<evidence type="ECO:0000256" key="2">
    <source>
        <dbReference type="SAM" id="MobiDB-lite"/>
    </source>
</evidence>
<feature type="compositionally biased region" description="Basic and acidic residues" evidence="2">
    <location>
        <begin position="8"/>
        <end position="24"/>
    </location>
</feature>
<dbReference type="SMART" id="SM00248">
    <property type="entry name" value="ANK"/>
    <property type="match status" value="3"/>
</dbReference>
<feature type="repeat" description="ANK" evidence="1">
    <location>
        <begin position="108"/>
        <end position="132"/>
    </location>
</feature>
<feature type="region of interest" description="Disordered" evidence="2">
    <location>
        <begin position="1"/>
        <end position="24"/>
    </location>
</feature>
<keyword evidence="3" id="KW-0472">Membrane</keyword>
<feature type="region of interest" description="Disordered" evidence="2">
    <location>
        <begin position="314"/>
        <end position="339"/>
    </location>
</feature>
<dbReference type="EMBL" id="JACMSC010000006">
    <property type="protein sequence ID" value="KAG6517059.1"/>
    <property type="molecule type" value="Genomic_DNA"/>
</dbReference>
<dbReference type="AlphaFoldDB" id="A0A8J5GYW7"/>
<evidence type="ECO:0000313" key="4">
    <source>
        <dbReference type="EMBL" id="KAG6517059.1"/>
    </source>
</evidence>
<dbReference type="Gene3D" id="1.25.40.20">
    <property type="entry name" value="Ankyrin repeat-containing domain"/>
    <property type="match status" value="1"/>
</dbReference>
<evidence type="ECO:0000256" key="1">
    <source>
        <dbReference type="PROSITE-ProRule" id="PRU00023"/>
    </source>
</evidence>
<keyword evidence="5" id="KW-1185">Reference proteome</keyword>
<evidence type="ECO:0000313" key="5">
    <source>
        <dbReference type="Proteomes" id="UP000734854"/>
    </source>
</evidence>
<dbReference type="InterPro" id="IPR002110">
    <property type="entry name" value="Ankyrin_rpt"/>
</dbReference>
<feature type="repeat" description="ANK" evidence="1">
    <location>
        <begin position="142"/>
        <end position="164"/>
    </location>
</feature>
<reference evidence="4 5" key="1">
    <citation type="submission" date="2020-08" db="EMBL/GenBank/DDBJ databases">
        <title>Plant Genome Project.</title>
        <authorList>
            <person name="Zhang R.-G."/>
        </authorList>
    </citation>
    <scope>NUCLEOTIDE SEQUENCE [LARGE SCALE GENOMIC DNA]</scope>
    <source>
        <tissue evidence="4">Rhizome</tissue>
    </source>
</reference>
<dbReference type="PROSITE" id="PS50297">
    <property type="entry name" value="ANK_REP_REGION"/>
    <property type="match status" value="2"/>
</dbReference>
<protein>
    <recommendedName>
        <fullName evidence="6">PGG domain-containing protein</fullName>
    </recommendedName>
</protein>